<dbReference type="SUPFAM" id="SSF52317">
    <property type="entry name" value="Class I glutamine amidotransferase-like"/>
    <property type="match status" value="1"/>
</dbReference>
<dbReference type="AlphaFoldDB" id="A0AB94IY59"/>
<protein>
    <submittedName>
        <fullName evidence="1">Predicted glutamine amidotransferases</fullName>
    </submittedName>
</protein>
<dbReference type="Proteomes" id="UP000008957">
    <property type="component" value="Chromosome"/>
</dbReference>
<dbReference type="EMBL" id="FP929056">
    <property type="protein sequence ID" value="CBL28722.1"/>
    <property type="molecule type" value="Genomic_DNA"/>
</dbReference>
<gene>
    <name evidence="1" type="ORF">SY1_18710</name>
</gene>
<name>A0AB94IY59_9BACT</name>
<dbReference type="RefSeq" id="WP_015556869.1">
    <property type="nucleotide sequence ID" value="NC_021038.1"/>
</dbReference>
<reference evidence="2" key="1">
    <citation type="submission" date="2010-03" db="EMBL/GenBank/DDBJ databases">
        <title>The genome sequence of Synergistetes sp. SGP1.</title>
        <authorList>
            <consortium name="metaHIT consortium -- http://www.metahit.eu/"/>
            <person name="Pajon A."/>
            <person name="Turner K."/>
            <person name="Parkhill J."/>
            <person name="Wade W."/>
            <person name="Vartoukian S."/>
        </authorList>
    </citation>
    <scope>NUCLEOTIDE SEQUENCE [LARGE SCALE GENOMIC DNA]</scope>
    <source>
        <strain evidence="2">SGP1</strain>
    </source>
</reference>
<dbReference type="Gene3D" id="3.40.50.880">
    <property type="match status" value="1"/>
</dbReference>
<dbReference type="CDD" id="cd01745">
    <property type="entry name" value="GATase1_2"/>
    <property type="match status" value="1"/>
</dbReference>
<organism evidence="1 2">
    <name type="scientific">Fretibacterium fastidiosum</name>
    <dbReference type="NCBI Taxonomy" id="651822"/>
    <lineage>
        <taxon>Bacteria</taxon>
        <taxon>Thermotogati</taxon>
        <taxon>Synergistota</taxon>
        <taxon>Synergistia</taxon>
        <taxon>Synergistales</taxon>
        <taxon>Aminobacteriaceae</taxon>
        <taxon>Fretibacterium</taxon>
    </lineage>
</organism>
<dbReference type="Pfam" id="PF07722">
    <property type="entry name" value="Peptidase_C26"/>
    <property type="match status" value="1"/>
</dbReference>
<dbReference type="PANTHER" id="PTHR43235">
    <property type="entry name" value="GLUTAMINE AMIDOTRANSFERASE PB2B2.05-RELATED"/>
    <property type="match status" value="1"/>
</dbReference>
<keyword evidence="1" id="KW-0315">Glutamine amidotransferase</keyword>
<dbReference type="GO" id="GO:0006598">
    <property type="term" value="P:polyamine catabolic process"/>
    <property type="evidence" value="ECO:0007669"/>
    <property type="project" value="TreeGrafter"/>
</dbReference>
<evidence type="ECO:0000313" key="1">
    <source>
        <dbReference type="EMBL" id="CBL28722.1"/>
    </source>
</evidence>
<sequence length="246" mass="26267">MAKPIIGILGNILVTTSSTSGSVMRRSFTNDTCVRSVANNGGVPVILPFVSDLSLMDPLLEACDGLLFPGGDDVDPAYYGEAPHEKLGEVDRALDECWFHAARYAMERQVPMLGICRGAQLLNVACGGSLYQDIGERGEDHLTHVQTEKRHVVTQTACVVPGTRLARLLGREAVPVNSLHHQSVKALGKGLAVSAQAEDGIVEAIESADGLIVATQWHPEDLIESVPVMNALFQDLTARAAARCGD</sequence>
<proteinExistence type="predicted"/>
<dbReference type="PROSITE" id="PS51273">
    <property type="entry name" value="GATASE_TYPE_1"/>
    <property type="match status" value="1"/>
</dbReference>
<reference evidence="1 2" key="2">
    <citation type="submission" date="2010-03" db="EMBL/GenBank/DDBJ databases">
        <authorList>
            <person name="Pajon A."/>
        </authorList>
    </citation>
    <scope>NUCLEOTIDE SEQUENCE [LARGE SCALE GENOMIC DNA]</scope>
    <source>
        <strain evidence="1 2">SGP1</strain>
    </source>
</reference>
<evidence type="ECO:0000313" key="2">
    <source>
        <dbReference type="Proteomes" id="UP000008957"/>
    </source>
</evidence>
<dbReference type="InterPro" id="IPR044668">
    <property type="entry name" value="PuuD-like"/>
</dbReference>
<dbReference type="InterPro" id="IPR029062">
    <property type="entry name" value="Class_I_gatase-like"/>
</dbReference>
<dbReference type="GO" id="GO:0033969">
    <property type="term" value="F:gamma-glutamyl-gamma-aminobutyrate hydrolase activity"/>
    <property type="evidence" value="ECO:0007669"/>
    <property type="project" value="TreeGrafter"/>
</dbReference>
<dbReference type="GO" id="GO:0005829">
    <property type="term" value="C:cytosol"/>
    <property type="evidence" value="ECO:0007669"/>
    <property type="project" value="TreeGrafter"/>
</dbReference>
<keyword evidence="2" id="KW-1185">Reference proteome</keyword>
<dbReference type="InterPro" id="IPR011697">
    <property type="entry name" value="Peptidase_C26"/>
</dbReference>
<dbReference type="PANTHER" id="PTHR43235:SF1">
    <property type="entry name" value="GLUTAMINE AMIDOTRANSFERASE PB2B2.05-RELATED"/>
    <property type="match status" value="1"/>
</dbReference>
<dbReference type="KEGG" id="sbr:SY1_18710"/>
<accession>A0AB94IY59</accession>